<accession>A0ABP9AE69</accession>
<dbReference type="Proteomes" id="UP001501411">
    <property type="component" value="Unassembled WGS sequence"/>
</dbReference>
<keyword evidence="1" id="KW-1133">Transmembrane helix</keyword>
<gene>
    <name evidence="2" type="ORF">GCM10023231_00460</name>
</gene>
<name>A0ABP9AE69_9SPHI</name>
<keyword evidence="1" id="KW-0812">Transmembrane</keyword>
<comment type="caution">
    <text evidence="2">The sequence shown here is derived from an EMBL/GenBank/DDBJ whole genome shotgun (WGS) entry which is preliminary data.</text>
</comment>
<evidence type="ECO:0000313" key="2">
    <source>
        <dbReference type="EMBL" id="GAA4777936.1"/>
    </source>
</evidence>
<sequence>MNVLTNTEWMTLLGAIISILLSIIAYFLKQLHGNFRKVEQDMARMKASIQLIKAALKTNYNLLRQRMEFLEERRNE</sequence>
<evidence type="ECO:0000313" key="3">
    <source>
        <dbReference type="Proteomes" id="UP001501411"/>
    </source>
</evidence>
<dbReference type="RefSeq" id="WP_345229657.1">
    <property type="nucleotide sequence ID" value="NZ_BAABIQ010000001.1"/>
</dbReference>
<feature type="transmembrane region" description="Helical" evidence="1">
    <location>
        <begin position="12"/>
        <end position="28"/>
    </location>
</feature>
<reference evidence="3" key="1">
    <citation type="journal article" date="2019" name="Int. J. Syst. Evol. Microbiol.">
        <title>The Global Catalogue of Microorganisms (GCM) 10K type strain sequencing project: providing services to taxonomists for standard genome sequencing and annotation.</title>
        <authorList>
            <consortium name="The Broad Institute Genomics Platform"/>
            <consortium name="The Broad Institute Genome Sequencing Center for Infectious Disease"/>
            <person name="Wu L."/>
            <person name="Ma J."/>
        </authorList>
    </citation>
    <scope>NUCLEOTIDE SEQUENCE [LARGE SCALE GENOMIC DNA]</scope>
    <source>
        <strain evidence="3">JCM 18200</strain>
    </source>
</reference>
<protein>
    <submittedName>
        <fullName evidence="2">Uncharacterized protein</fullName>
    </submittedName>
</protein>
<organism evidence="2 3">
    <name type="scientific">Olivibacter ginsenosidimutans</name>
    <dbReference type="NCBI Taxonomy" id="1176537"/>
    <lineage>
        <taxon>Bacteria</taxon>
        <taxon>Pseudomonadati</taxon>
        <taxon>Bacteroidota</taxon>
        <taxon>Sphingobacteriia</taxon>
        <taxon>Sphingobacteriales</taxon>
        <taxon>Sphingobacteriaceae</taxon>
        <taxon>Olivibacter</taxon>
    </lineage>
</organism>
<evidence type="ECO:0000256" key="1">
    <source>
        <dbReference type="SAM" id="Phobius"/>
    </source>
</evidence>
<keyword evidence="3" id="KW-1185">Reference proteome</keyword>
<proteinExistence type="predicted"/>
<dbReference type="EMBL" id="BAABIQ010000001">
    <property type="protein sequence ID" value="GAA4777936.1"/>
    <property type="molecule type" value="Genomic_DNA"/>
</dbReference>
<keyword evidence="1" id="KW-0472">Membrane</keyword>